<dbReference type="Pfam" id="PF00128">
    <property type="entry name" value="Alpha-amylase"/>
    <property type="match status" value="1"/>
</dbReference>
<feature type="region of interest" description="Disordered" evidence="7">
    <location>
        <begin position="593"/>
        <end position="620"/>
    </location>
</feature>
<dbReference type="GO" id="GO:0030979">
    <property type="term" value="P:alpha-glucan biosynthetic process"/>
    <property type="evidence" value="ECO:0007669"/>
    <property type="project" value="UniProtKB-UniRule"/>
</dbReference>
<evidence type="ECO:0000259" key="8">
    <source>
        <dbReference type="SMART" id="SM00642"/>
    </source>
</evidence>
<dbReference type="Proteomes" id="UP000005258">
    <property type="component" value="Plasmid pTM1"/>
</dbReference>
<evidence type="ECO:0000256" key="4">
    <source>
        <dbReference type="ARBA" id="ARBA00023277"/>
    </source>
</evidence>
<dbReference type="InterPro" id="IPR026585">
    <property type="entry name" value="GlgE"/>
</dbReference>
<feature type="active site" description="Proton donor" evidence="6">
    <location>
        <position position="757"/>
    </location>
</feature>
<dbReference type="InterPro" id="IPR049171">
    <property type="entry name" value="GLGE_C"/>
</dbReference>
<dbReference type="InterPro" id="IPR021828">
    <property type="entry name" value="GlgE_dom_N/S"/>
</dbReference>
<comment type="subunit">
    <text evidence="1 6">Homodimer.</text>
</comment>
<dbReference type="Gene3D" id="3.20.20.80">
    <property type="entry name" value="Glycosidases"/>
    <property type="match status" value="1"/>
</dbReference>
<evidence type="ECO:0000256" key="3">
    <source>
        <dbReference type="ARBA" id="ARBA00022679"/>
    </source>
</evidence>
<feature type="domain" description="Glycosyl hydrolase family 13 catalytic" evidence="8">
    <location>
        <begin position="544"/>
        <end position="893"/>
    </location>
</feature>
<dbReference type="Gene3D" id="2.60.40.1180">
    <property type="entry name" value="Golgi alpha-mannosidase II"/>
    <property type="match status" value="1"/>
</dbReference>
<sequence length="1000" mass="110310">MVPAATAREGATLAAAAAHARDLGFDHLLLAGPAEPARIEAACRSAADHGIRLLVDLLPEPDPAREARAGRDPRRQALIPENDQDEATLAGLVDAAMAACVAGFRAPLPQAVTPEIWARLCARAADCRLLLWTHGLTAERIDALAACGFDAAVASDAWWDLAAPWMLDEIARLSRIGSVLACPEVPFGPRLPEILGGPEAAEAAGRRSLKLAPFLFDGIVVQAGFDRGAPDPLRPDTVAPARPERPAYDLSPALRVANAGFERMAQAGRPKLDILTGQSGPVLAFRAGDDRLVVASRVLDAPLRLDPQPLLARGPDMAARRLVDHPPGTPLDLAPGGVAVLEIAAAPPVRGPEAGPAEAAAKLPRIAIEAVSPLLDDGRFAIRRRLGSTLEIEADIFADGHDVIRAVLRLRAEDETEWREVPMTPMVNDRWRGRVPLDRLGRHRFEIMAWRDAWGSYRADLAKKQAAGVVRPVDLSDGLALLRAHGIDDIVQEVEQACDDAAKVRRLLDDETRAAMALVDPRPFASATPRDYPVDVERLRAGFAAWYELFPRSETDDPGRHGRFEDVIRRLPEIRAMGFDVLYMPPIHPIGRTNRKGRNNALTAGPDDPGSPYAIGSEAGGHDAIHPELGTLEDFRALVAAAADQGMEVALDFAIQCSPDHPWLKDHPDWFAWRSDGSMRYAENPPKRYEDIVNVDFYAEGAVPSLWQALRDVVAFWVAEGVRLFRVDNPHTKPFPFWEWLIADIRRDHPDTVFLAEAFTRPKVMYRLAKLGFAQSYTYFTWRDDKAGLTDYFTELSTPPAVEFFGPHVFVNTPDINPYFLQTSGRPGFLIRACLATMLSSLWGMYAGFELCEGAALPGREEYLDSEKYEIRPRDWNRPGHIRAEITLLNRIRAEHPALHQNRGLAFHTAWNDQVLLFSKTTDQGDDIVLVAVSLDPHHAQEAAIELPLDRWGLPEDAHVVMDDLVTGQRSTWTGRHHRLRLDPAHLPFAIWRVLPPVRG</sequence>
<dbReference type="GO" id="GO:0016758">
    <property type="term" value="F:hexosyltransferase activity"/>
    <property type="evidence" value="ECO:0007669"/>
    <property type="project" value="UniProtKB-UniRule"/>
</dbReference>
<name>I3TS80_TISMK</name>
<feature type="binding site" evidence="6">
    <location>
        <position position="656"/>
    </location>
    <ligand>
        <name>alpha-maltose 1-phosphate</name>
        <dbReference type="ChEBI" id="CHEBI:63576"/>
    </ligand>
</feature>
<reference evidence="9 10" key="1">
    <citation type="journal article" date="2012" name="J. Am. Chem. Soc.">
        <title>Bacterial biosynthesis and maturation of the didemnin anti-cancer agents.</title>
        <authorList>
            <person name="Xu Y."/>
            <person name="Kersten R.D."/>
            <person name="Nam S.J."/>
            <person name="Lu L."/>
            <person name="Al-Suwailem A.M."/>
            <person name="Zheng H."/>
            <person name="Fenical W."/>
            <person name="Dorrestein P.C."/>
            <person name="Moore B.S."/>
            <person name="Qian P.Y."/>
        </authorList>
    </citation>
    <scope>NUCLEOTIDE SEQUENCE [LARGE SCALE GENOMIC DNA]</scope>
    <source>
        <strain evidence="9 10">KA081020-065</strain>
    </source>
</reference>
<dbReference type="PATRIC" id="fig|1110502.3.peg.3869"/>
<evidence type="ECO:0000313" key="10">
    <source>
        <dbReference type="Proteomes" id="UP000005258"/>
    </source>
</evidence>
<accession>I3TS80</accession>
<feature type="binding site" evidence="6">
    <location>
        <position position="691"/>
    </location>
    <ligand>
        <name>alpha-maltose 1-phosphate</name>
        <dbReference type="ChEBI" id="CHEBI:63576"/>
    </ligand>
</feature>
<evidence type="ECO:0000256" key="6">
    <source>
        <dbReference type="HAMAP-Rule" id="MF_02124"/>
    </source>
</evidence>
<dbReference type="KEGG" id="tmo:TMO_a0215"/>
<proteinExistence type="inferred from homology"/>
<comment type="similarity">
    <text evidence="6">Belongs to the glycosyl hydrolase 13 family. GlgE subfamily.</text>
</comment>
<dbReference type="Pfam" id="PF11896">
    <property type="entry name" value="GlgE_dom_N_S"/>
    <property type="match status" value="1"/>
</dbReference>
<dbReference type="PANTHER" id="PTHR47786">
    <property type="entry name" value="ALPHA-1,4-GLUCAN:MALTOSE-1-PHOSPHATE MALTOSYLTRANSFERASE"/>
    <property type="match status" value="1"/>
</dbReference>
<dbReference type="InterPro" id="IPR013780">
    <property type="entry name" value="Glyco_hydro_b"/>
</dbReference>
<feature type="binding site" evidence="6">
    <location>
        <position position="596"/>
    </location>
    <ligand>
        <name>alpha-maltose 1-phosphate</name>
        <dbReference type="ChEBI" id="CHEBI:63576"/>
    </ligand>
</feature>
<dbReference type="SUPFAM" id="SSF51445">
    <property type="entry name" value="(Trans)glycosidases"/>
    <property type="match status" value="1"/>
</dbReference>
<keyword evidence="4 6" id="KW-0119">Carbohydrate metabolism</keyword>
<dbReference type="InterPro" id="IPR017853">
    <property type="entry name" value="GH"/>
</dbReference>
<dbReference type="InterPro" id="IPR006047">
    <property type="entry name" value="GH13_cat_dom"/>
</dbReference>
<comment type="function">
    <text evidence="6">Maltosyltransferase that uses maltose 1-phosphate (M1P) as the sugar donor to elongate linear or branched alpha-(1-&gt;4)-glucans. Is involved in a branched alpha-glucan biosynthetic pathway from trehalose, together with TreS, Mak and GlgB.</text>
</comment>
<dbReference type="Gene3D" id="2.60.40.10">
    <property type="entry name" value="Immunoglobulins"/>
    <property type="match status" value="1"/>
</dbReference>
<feature type="active site" description="Nucleophile" evidence="6">
    <location>
        <position position="728"/>
    </location>
</feature>
<feature type="binding site" evidence="6">
    <location>
        <position position="729"/>
    </location>
    <ligand>
        <name>alpha-maltose 1-phosphate</name>
        <dbReference type="ChEBI" id="CHEBI:63576"/>
    </ligand>
</feature>
<comment type="catalytic activity">
    <reaction evidence="5 6">
        <text>alpha-maltose 1-phosphate + [(1-&gt;4)-alpha-D-glucosyl](n) = [(1-&gt;4)-alpha-D-glucosyl](n+2) + phosphate</text>
        <dbReference type="Rhea" id="RHEA:42692"/>
        <dbReference type="Rhea" id="RHEA-COMP:9584"/>
        <dbReference type="Rhea" id="RHEA-COMP:10183"/>
        <dbReference type="ChEBI" id="CHEBI:15444"/>
        <dbReference type="ChEBI" id="CHEBI:43474"/>
        <dbReference type="ChEBI" id="CHEBI:63576"/>
        <dbReference type="EC" id="2.4.99.16"/>
    </reaction>
</comment>
<dbReference type="CDD" id="cd11344">
    <property type="entry name" value="AmyAc_GlgE_like"/>
    <property type="match status" value="1"/>
</dbReference>
<dbReference type="SMART" id="SM00642">
    <property type="entry name" value="Aamy"/>
    <property type="match status" value="1"/>
</dbReference>
<dbReference type="Gene3D" id="1.20.58.80">
    <property type="entry name" value="Phosphotransferase system, lactose/cellobiose-type IIA subunit"/>
    <property type="match status" value="1"/>
</dbReference>
<dbReference type="GO" id="GO:0004553">
    <property type="term" value="F:hydrolase activity, hydrolyzing O-glycosyl compounds"/>
    <property type="evidence" value="ECO:0007669"/>
    <property type="project" value="InterPro"/>
</dbReference>
<dbReference type="AlphaFoldDB" id="I3TS80"/>
<dbReference type="EMBL" id="CP003237">
    <property type="protein sequence ID" value="AFK55618.1"/>
    <property type="molecule type" value="Genomic_DNA"/>
</dbReference>
<gene>
    <name evidence="9" type="primary">aam1</name>
    <name evidence="6" type="synonym">glgE</name>
    <name evidence="9" type="ordered locus">TMO_a0215</name>
</gene>
<dbReference type="Pfam" id="PF21702">
    <property type="entry name" value="GLGE_C"/>
    <property type="match status" value="1"/>
</dbReference>
<evidence type="ECO:0000256" key="7">
    <source>
        <dbReference type="SAM" id="MobiDB-lite"/>
    </source>
</evidence>
<dbReference type="HAMAP" id="MF_02124">
    <property type="entry name" value="GlgE"/>
    <property type="match status" value="1"/>
</dbReference>
<feature type="binding site" evidence="6">
    <location>
        <begin position="868"/>
        <end position="869"/>
    </location>
    <ligand>
        <name>alpha-maltose 1-phosphate</name>
        <dbReference type="ChEBI" id="CHEBI:63576"/>
    </ligand>
</feature>
<dbReference type="PANTHER" id="PTHR47786:SF2">
    <property type="entry name" value="GLYCOSYL HYDROLASE FAMILY 13 CATALYTIC DOMAIN-CONTAINING PROTEIN"/>
    <property type="match status" value="1"/>
</dbReference>
<geneLocation type="plasmid" evidence="9 10">
    <name>pTM1</name>
</geneLocation>
<keyword evidence="3 6" id="KW-0808">Transferase</keyword>
<evidence type="ECO:0000256" key="1">
    <source>
        <dbReference type="ARBA" id="ARBA00011738"/>
    </source>
</evidence>
<dbReference type="HOGENOM" id="CLU_007336_1_0_5"/>
<organism evidence="9 10">
    <name type="scientific">Tistrella mobilis (strain KA081020-065)</name>
    <dbReference type="NCBI Taxonomy" id="1110502"/>
    <lineage>
        <taxon>Bacteria</taxon>
        <taxon>Pseudomonadati</taxon>
        <taxon>Pseudomonadota</taxon>
        <taxon>Alphaproteobacteria</taxon>
        <taxon>Geminicoccales</taxon>
        <taxon>Geminicoccaceae</taxon>
        <taxon>Tistrella</taxon>
    </lineage>
</organism>
<evidence type="ECO:0000256" key="5">
    <source>
        <dbReference type="ARBA" id="ARBA00048735"/>
    </source>
</evidence>
<dbReference type="EC" id="2.4.99.16" evidence="6"/>
<keyword evidence="2 6" id="KW-0328">Glycosyltransferase</keyword>
<evidence type="ECO:0000313" key="9">
    <source>
        <dbReference type="EMBL" id="AFK55618.1"/>
    </source>
</evidence>
<feature type="site" description="Transition state stabilizer" evidence="6">
    <location>
        <position position="815"/>
    </location>
</feature>
<protein>
    <recommendedName>
        <fullName evidence="6">Alpha-1,4-glucan:maltose-1-phosphate maltosyltransferase</fullName>
        <shortName evidence="6">GMPMT</shortName>
        <ecNumber evidence="6">2.4.99.16</ecNumber>
    </recommendedName>
    <alternativeName>
        <fullName evidence="6">(1-&gt;4)-alpha-D-glucan:maltose-1-phosphate alpha-D-maltosyltransferase</fullName>
    </alternativeName>
</protein>
<keyword evidence="9" id="KW-0614">Plasmid</keyword>
<keyword evidence="10" id="KW-1185">Reference proteome</keyword>
<dbReference type="InterPro" id="IPR013783">
    <property type="entry name" value="Ig-like_fold"/>
</dbReference>
<evidence type="ECO:0000256" key="2">
    <source>
        <dbReference type="ARBA" id="ARBA00022676"/>
    </source>
</evidence>